<protein>
    <recommendedName>
        <fullName evidence="3">DUF4468 domain-containing protein</fullName>
    </recommendedName>
</protein>
<evidence type="ECO:0000313" key="1">
    <source>
        <dbReference type="EMBL" id="SHH89603.1"/>
    </source>
</evidence>
<gene>
    <name evidence="1" type="ORF">SAMN05421866_4175</name>
</gene>
<evidence type="ECO:0000313" key="2">
    <source>
        <dbReference type="Proteomes" id="UP000184047"/>
    </source>
</evidence>
<reference evidence="2" key="1">
    <citation type="submission" date="2016-11" db="EMBL/GenBank/DDBJ databases">
        <authorList>
            <person name="Varghese N."/>
            <person name="Submissions S."/>
        </authorList>
    </citation>
    <scope>NUCLEOTIDE SEQUENCE [LARGE SCALE GENOMIC DNA]</scope>
    <source>
        <strain evidence="2">DSM 19055</strain>
    </source>
</reference>
<keyword evidence="2" id="KW-1185">Reference proteome</keyword>
<accession>A0A1M5WRG0</accession>
<sequence>MNKIITLVIIFVTTVIYSQEKAFTIVNKQVSWQKIYESTKSALEIKKILMTNGKIKFNNNESDNNNLSGDISDFIMDFKGAGYTRMGTPNYLSNSSKFSGNFKMEFKEGKYRVSISNIKFKGDSWSLYSGGIGVSSNGDDNLESFALTKDREYFKGQFQGRSSSIIDHSFSDLFDVSKYDIKNDENW</sequence>
<evidence type="ECO:0008006" key="3">
    <source>
        <dbReference type="Google" id="ProtNLM"/>
    </source>
</evidence>
<name>A0A1M5WRG0_9FLAO</name>
<organism evidence="1 2">
    <name type="scientific">Chryseobacterium oranimense</name>
    <dbReference type="NCBI Taxonomy" id="421058"/>
    <lineage>
        <taxon>Bacteria</taxon>
        <taxon>Pseudomonadati</taxon>
        <taxon>Bacteroidota</taxon>
        <taxon>Flavobacteriia</taxon>
        <taxon>Flavobacteriales</taxon>
        <taxon>Weeksellaceae</taxon>
        <taxon>Chryseobacterium group</taxon>
        <taxon>Chryseobacterium</taxon>
    </lineage>
</organism>
<dbReference type="AlphaFoldDB" id="A0A1M5WRG0"/>
<dbReference type="EMBL" id="FQWT01000008">
    <property type="protein sequence ID" value="SHH89603.1"/>
    <property type="molecule type" value="Genomic_DNA"/>
</dbReference>
<dbReference type="OrthoDB" id="1118280at2"/>
<proteinExistence type="predicted"/>
<dbReference type="Proteomes" id="UP000184047">
    <property type="component" value="Unassembled WGS sequence"/>
</dbReference>
<dbReference type="STRING" id="421058.SAMN05421866_4175"/>
<dbReference type="RefSeq" id="WP_073066485.1">
    <property type="nucleotide sequence ID" value="NZ_FQWT01000008.1"/>
</dbReference>